<dbReference type="GO" id="GO:0003677">
    <property type="term" value="F:DNA binding"/>
    <property type="evidence" value="ECO:0007669"/>
    <property type="project" value="UniProtKB-KW"/>
</dbReference>
<dbReference type="GO" id="GO:0003700">
    <property type="term" value="F:DNA-binding transcription factor activity"/>
    <property type="evidence" value="ECO:0007669"/>
    <property type="project" value="InterPro"/>
</dbReference>
<dbReference type="InterPro" id="IPR000524">
    <property type="entry name" value="Tscrpt_reg_HTH_GntR"/>
</dbReference>
<comment type="caution">
    <text evidence="5">The sequence shown here is derived from an EMBL/GenBank/DDBJ whole genome shotgun (WGS) entry which is preliminary data.</text>
</comment>
<gene>
    <name evidence="5" type="ORF">N866_17640</name>
</gene>
<evidence type="ECO:0000256" key="2">
    <source>
        <dbReference type="ARBA" id="ARBA00023125"/>
    </source>
</evidence>
<dbReference type="Pfam" id="PF00392">
    <property type="entry name" value="GntR"/>
    <property type="match status" value="1"/>
</dbReference>
<evidence type="ECO:0000256" key="1">
    <source>
        <dbReference type="ARBA" id="ARBA00023015"/>
    </source>
</evidence>
<keyword evidence="1" id="KW-0805">Transcription regulation</keyword>
<dbReference type="InterPro" id="IPR036390">
    <property type="entry name" value="WH_DNA-bd_sf"/>
</dbReference>
<dbReference type="OrthoDB" id="7363114at2"/>
<keyword evidence="2" id="KW-0238">DNA-binding</keyword>
<accession>A0A021VRU9</accession>
<protein>
    <submittedName>
        <fullName evidence="5">GntR family transcriptional regulator</fullName>
    </submittedName>
</protein>
<dbReference type="CDD" id="cd07377">
    <property type="entry name" value="WHTH_GntR"/>
    <property type="match status" value="1"/>
</dbReference>
<reference evidence="5 6" key="1">
    <citation type="submission" date="2014-01" db="EMBL/GenBank/DDBJ databases">
        <title>Actinotalea ferrariae CF5-4.</title>
        <authorList>
            <person name="Chen F."/>
            <person name="Li Y."/>
            <person name="Wang G."/>
        </authorList>
    </citation>
    <scope>NUCLEOTIDE SEQUENCE [LARGE SCALE GENOMIC DNA]</scope>
    <source>
        <strain evidence="5 6">CF5-4</strain>
    </source>
</reference>
<dbReference type="SUPFAM" id="SSF64288">
    <property type="entry name" value="Chorismate lyase-like"/>
    <property type="match status" value="1"/>
</dbReference>
<dbReference type="InterPro" id="IPR028978">
    <property type="entry name" value="Chorismate_lyase_/UTRA_dom_sf"/>
</dbReference>
<evidence type="ECO:0000313" key="6">
    <source>
        <dbReference type="Proteomes" id="UP000019753"/>
    </source>
</evidence>
<dbReference type="PANTHER" id="PTHR44846">
    <property type="entry name" value="MANNOSYL-D-GLYCERATE TRANSPORT/METABOLISM SYSTEM REPRESSOR MNGR-RELATED"/>
    <property type="match status" value="1"/>
</dbReference>
<dbReference type="SMART" id="SM00345">
    <property type="entry name" value="HTH_GNTR"/>
    <property type="match status" value="1"/>
</dbReference>
<sequence>MSRAHRVARDLERRVLDGTYPPGSQLPTEPDLCAEFGVSRTTVRAAVGTLQDRGLLSREQGRGTFVRSADHVDLTMFLDANLSMTAVIRAAGHDPGTTGVTVADEVPPTAVADALGLPHGATCRVLRRIRTADGVPSFESADHLVPHPGLPVEASAYTGSVYELLRETYGRPVATGIARVEAVVPAPGTSARLGIADGAPVLRLSQVHTLDDGRPVMYSVIHLRSDVVHLYVERGLDAFPPDPTGLAPAPEPALAPHS</sequence>
<dbReference type="GO" id="GO:0045892">
    <property type="term" value="P:negative regulation of DNA-templated transcription"/>
    <property type="evidence" value="ECO:0007669"/>
    <property type="project" value="TreeGrafter"/>
</dbReference>
<dbReference type="SMART" id="SM00866">
    <property type="entry name" value="UTRA"/>
    <property type="match status" value="1"/>
</dbReference>
<dbReference type="InterPro" id="IPR050679">
    <property type="entry name" value="Bact_HTH_transcr_reg"/>
</dbReference>
<dbReference type="Gene3D" id="1.10.10.10">
    <property type="entry name" value="Winged helix-like DNA-binding domain superfamily/Winged helix DNA-binding domain"/>
    <property type="match status" value="1"/>
</dbReference>
<keyword evidence="3" id="KW-0804">Transcription</keyword>
<dbReference type="PRINTS" id="PR00035">
    <property type="entry name" value="HTHGNTR"/>
</dbReference>
<dbReference type="PROSITE" id="PS50949">
    <property type="entry name" value="HTH_GNTR"/>
    <property type="match status" value="1"/>
</dbReference>
<organism evidence="5 6">
    <name type="scientific">Actinotalea ferrariae CF5-4</name>
    <dbReference type="NCBI Taxonomy" id="948458"/>
    <lineage>
        <taxon>Bacteria</taxon>
        <taxon>Bacillati</taxon>
        <taxon>Actinomycetota</taxon>
        <taxon>Actinomycetes</taxon>
        <taxon>Micrococcales</taxon>
        <taxon>Cellulomonadaceae</taxon>
        <taxon>Actinotalea</taxon>
    </lineage>
</organism>
<dbReference type="SUPFAM" id="SSF46785">
    <property type="entry name" value="Winged helix' DNA-binding domain"/>
    <property type="match status" value="1"/>
</dbReference>
<dbReference type="PANTHER" id="PTHR44846:SF17">
    <property type="entry name" value="GNTR-FAMILY TRANSCRIPTIONAL REGULATOR"/>
    <property type="match status" value="1"/>
</dbReference>
<evidence type="ECO:0000259" key="4">
    <source>
        <dbReference type="PROSITE" id="PS50949"/>
    </source>
</evidence>
<dbReference type="RefSeq" id="WP_052022572.1">
    <property type="nucleotide sequence ID" value="NZ_AXCW01000064.1"/>
</dbReference>
<dbReference type="AlphaFoldDB" id="A0A021VRU9"/>
<keyword evidence="6" id="KW-1185">Reference proteome</keyword>
<dbReference type="Pfam" id="PF07702">
    <property type="entry name" value="UTRA"/>
    <property type="match status" value="1"/>
</dbReference>
<proteinExistence type="predicted"/>
<dbReference type="InterPro" id="IPR011663">
    <property type="entry name" value="UTRA"/>
</dbReference>
<evidence type="ECO:0000256" key="3">
    <source>
        <dbReference type="ARBA" id="ARBA00023163"/>
    </source>
</evidence>
<evidence type="ECO:0000313" key="5">
    <source>
        <dbReference type="EMBL" id="EYR63851.1"/>
    </source>
</evidence>
<dbReference type="InterPro" id="IPR036388">
    <property type="entry name" value="WH-like_DNA-bd_sf"/>
</dbReference>
<dbReference type="Proteomes" id="UP000019753">
    <property type="component" value="Unassembled WGS sequence"/>
</dbReference>
<dbReference type="Gene3D" id="3.40.1410.10">
    <property type="entry name" value="Chorismate lyase-like"/>
    <property type="match status" value="1"/>
</dbReference>
<name>A0A021VRU9_9CELL</name>
<feature type="domain" description="HTH gntR-type" evidence="4">
    <location>
        <begin position="1"/>
        <end position="69"/>
    </location>
</feature>
<dbReference type="EMBL" id="AXCW01000064">
    <property type="protein sequence ID" value="EYR63851.1"/>
    <property type="molecule type" value="Genomic_DNA"/>
</dbReference>